<evidence type="ECO:0000259" key="2">
    <source>
        <dbReference type="Pfam" id="PF24476"/>
    </source>
</evidence>
<organism evidence="3 4">
    <name type="scientific">Penicillium cataractarum</name>
    <dbReference type="NCBI Taxonomy" id="2100454"/>
    <lineage>
        <taxon>Eukaryota</taxon>
        <taxon>Fungi</taxon>
        <taxon>Dikarya</taxon>
        <taxon>Ascomycota</taxon>
        <taxon>Pezizomycotina</taxon>
        <taxon>Eurotiomycetes</taxon>
        <taxon>Eurotiomycetidae</taxon>
        <taxon>Eurotiales</taxon>
        <taxon>Aspergillaceae</taxon>
        <taxon>Penicillium</taxon>
    </lineage>
</organism>
<dbReference type="OrthoDB" id="3565018at2759"/>
<feature type="signal peptide" evidence="1">
    <location>
        <begin position="1"/>
        <end position="24"/>
    </location>
</feature>
<reference evidence="3" key="2">
    <citation type="journal article" date="2023" name="IMA Fungus">
        <title>Comparative genomic study of the Penicillium genus elucidates a diverse pangenome and 15 lateral gene transfer events.</title>
        <authorList>
            <person name="Petersen C."/>
            <person name="Sorensen T."/>
            <person name="Nielsen M.R."/>
            <person name="Sondergaard T.E."/>
            <person name="Sorensen J.L."/>
            <person name="Fitzpatrick D.A."/>
            <person name="Frisvad J.C."/>
            <person name="Nielsen K.L."/>
        </authorList>
    </citation>
    <scope>NUCLEOTIDE SEQUENCE</scope>
    <source>
        <strain evidence="3">IBT 29864</strain>
    </source>
</reference>
<keyword evidence="1" id="KW-0732">Signal</keyword>
<dbReference type="AlphaFoldDB" id="A0A9W9RCI6"/>
<comment type="caution">
    <text evidence="3">The sequence shown here is derived from an EMBL/GenBank/DDBJ whole genome shotgun (WGS) entry which is preliminary data.</text>
</comment>
<proteinExistence type="predicted"/>
<dbReference type="EMBL" id="JAPZBS010000010">
    <property type="protein sequence ID" value="KAJ5354973.1"/>
    <property type="molecule type" value="Genomic_DNA"/>
</dbReference>
<sequence length="582" mass="66640">MEATGLVLAVLPLLLNQLDNYVQGLETLKGFRAKRYRRELDGYLSSLGTQQAIFVNTLERSLDGVVGYQNEVEDLINDPSGTFWKEPTLQSKLKAKMERNYIPFERTMTEMYALLEELSQKLGWDKKMPATAEKCWNNSSNIEREVKKFRDIFSKSIYADLLNRINTANTLLKTLVEQSEYRETARKRRLSNHTLTRYRKSRRSASSLHKAIIRGKCWRCPCKNQHAVHFVLNGPSLDTLDPLVEGRGNPRFRMILASNEVMKSSFWEHGHEIETETDMTTSSMGVRYVCQLVDHTKSMSLEQTKTRTRVQFSSDLALKSHELVTKNANETNVPPPITDICQILSDTKTEKISQAALGWVSDESHRHNIYYVRQVAGYLESKSLADLITASVTFSASQSSDGILFSQRDRLRLAANLACSVLQFHGSWLREHWRARDIMFTYEPSTGLGSPCIPWNVESNVEDFNSQTDAMKAALIRSQILFPLGLVLVELSLCQTLETLRTPADEDPQEVVTNLKTAARVLPSVMERSGPEYARIVEQCLFWHGSQDTNLENEAMQEKVFDLIIVPLMENLRSFEDWWQRY</sequence>
<dbReference type="Pfam" id="PF24476">
    <property type="entry name" value="DUF7580"/>
    <property type="match status" value="1"/>
</dbReference>
<dbReference type="InterPro" id="IPR056002">
    <property type="entry name" value="DUF7580"/>
</dbReference>
<keyword evidence="4" id="KW-1185">Reference proteome</keyword>
<gene>
    <name evidence="3" type="ORF">N7496_012185</name>
</gene>
<evidence type="ECO:0000313" key="3">
    <source>
        <dbReference type="EMBL" id="KAJ5354973.1"/>
    </source>
</evidence>
<dbReference type="PANTHER" id="PTHR35186:SF4">
    <property type="entry name" value="PRION-INHIBITION AND PROPAGATION HELO DOMAIN-CONTAINING PROTEIN"/>
    <property type="match status" value="1"/>
</dbReference>
<accession>A0A9W9RCI6</accession>
<name>A0A9W9RCI6_9EURO</name>
<evidence type="ECO:0000313" key="4">
    <source>
        <dbReference type="Proteomes" id="UP001147782"/>
    </source>
</evidence>
<evidence type="ECO:0000256" key="1">
    <source>
        <dbReference type="SAM" id="SignalP"/>
    </source>
</evidence>
<protein>
    <recommendedName>
        <fullName evidence="2">DUF7580 domain-containing protein</fullName>
    </recommendedName>
</protein>
<feature type="domain" description="DUF7580" evidence="2">
    <location>
        <begin position="199"/>
        <end position="574"/>
    </location>
</feature>
<dbReference type="Proteomes" id="UP001147782">
    <property type="component" value="Unassembled WGS sequence"/>
</dbReference>
<reference evidence="3" key="1">
    <citation type="submission" date="2022-11" db="EMBL/GenBank/DDBJ databases">
        <authorList>
            <person name="Petersen C."/>
        </authorList>
    </citation>
    <scope>NUCLEOTIDE SEQUENCE</scope>
    <source>
        <strain evidence="3">IBT 29864</strain>
    </source>
</reference>
<dbReference type="RefSeq" id="XP_056548996.1">
    <property type="nucleotide sequence ID" value="XM_056705098.1"/>
</dbReference>
<dbReference type="PANTHER" id="PTHR35186">
    <property type="entry name" value="ANK_REP_REGION DOMAIN-CONTAINING PROTEIN"/>
    <property type="match status" value="1"/>
</dbReference>
<dbReference type="GeneID" id="81444277"/>
<feature type="chain" id="PRO_5040786718" description="DUF7580 domain-containing protein" evidence="1">
    <location>
        <begin position="25"/>
        <end position="582"/>
    </location>
</feature>